<dbReference type="OrthoDB" id="118685at2"/>
<comment type="caution">
    <text evidence="1">The sequence shown here is derived from an EMBL/GenBank/DDBJ whole genome shotgun (WGS) entry which is preliminary data.</text>
</comment>
<dbReference type="Proteomes" id="UP000005615">
    <property type="component" value="Unassembled WGS sequence"/>
</dbReference>
<gene>
    <name evidence="1" type="ORF">IMCC3088_2452</name>
</gene>
<evidence type="ECO:0000313" key="1">
    <source>
        <dbReference type="EMBL" id="EGG28855.1"/>
    </source>
</evidence>
<dbReference type="AlphaFoldDB" id="F3L483"/>
<accession>F3L483</accession>
<proteinExistence type="predicted"/>
<name>F3L483_9GAMM</name>
<dbReference type="STRING" id="2518989.IMCC3088_2452"/>
<keyword evidence="2" id="KW-1185">Reference proteome</keyword>
<evidence type="ECO:0000313" key="2">
    <source>
        <dbReference type="Proteomes" id="UP000005615"/>
    </source>
</evidence>
<reference evidence="1 2" key="1">
    <citation type="journal article" date="2011" name="J. Bacteriol.">
        <title>Genome sequence of strain IMCC3088, a proteorhodopsin-containing marine bacterium belonging to the OM60/NOR5 clade.</title>
        <authorList>
            <person name="Jang Y."/>
            <person name="Oh H.M."/>
            <person name="Kang I."/>
            <person name="Lee K."/>
            <person name="Yang S.J."/>
            <person name="Cho J.C."/>
        </authorList>
    </citation>
    <scope>NUCLEOTIDE SEQUENCE [LARGE SCALE GENOMIC DNA]</scope>
    <source>
        <strain evidence="1 2">IMCC3088</strain>
    </source>
</reference>
<protein>
    <submittedName>
        <fullName evidence="1">ABC transporter, permease protein, putative</fullName>
    </submittedName>
</protein>
<dbReference type="RefSeq" id="WP_009576622.1">
    <property type="nucleotide sequence ID" value="NZ_AEIG01000077.1"/>
</dbReference>
<organism evidence="1 2">
    <name type="scientific">Aequoribacter fuscus</name>
    <dbReference type="NCBI Taxonomy" id="2518989"/>
    <lineage>
        <taxon>Bacteria</taxon>
        <taxon>Pseudomonadati</taxon>
        <taxon>Pseudomonadota</taxon>
        <taxon>Gammaproteobacteria</taxon>
        <taxon>Cellvibrionales</taxon>
        <taxon>Halieaceae</taxon>
        <taxon>Aequoribacter</taxon>
    </lineage>
</organism>
<sequence>MNPNYNPTKAMLRRDFTEYRSSFLVTPIVIAAFLAVVAWGGALFASQFSDWEEGIGWFVANQIPDAQVDIEIRSSSDRADGFVLGDWVYPDAEAESVEDSQWDFSADWTFSTPISPTGVNEFNDGEEFHEVLNALNVIFLLVLWTISVNYLSGSLYNDRRDRSVLFWRSMPVSDRREVLSKYLTIGLAVPVVYAIISILTQLVIVAAGAFFLVRTVTPLEQVSAFSWLSISEIFRNTLLKLPVMIVMTFPLYAWSFVASAWAKNSPVLWMFGLPAGAIFAERWLLGSSWLAERVARCLPGGDEYDSMLEMFQATWPEQVAGVVVGIGLLILAAKVRRYRLEL</sequence>
<dbReference type="EMBL" id="AEIG01000077">
    <property type="protein sequence ID" value="EGG28855.1"/>
    <property type="molecule type" value="Genomic_DNA"/>
</dbReference>